<protein>
    <submittedName>
        <fullName evidence="10">ATP-binding cassette transporter, putative</fullName>
    </submittedName>
</protein>
<dbReference type="InterPro" id="IPR050173">
    <property type="entry name" value="ABC_transporter_C-like"/>
</dbReference>
<dbReference type="PROSITE" id="PS50929">
    <property type="entry name" value="ABC_TM1F"/>
    <property type="match status" value="1"/>
</dbReference>
<evidence type="ECO:0000313" key="11">
    <source>
        <dbReference type="Proteomes" id="UP000002499"/>
    </source>
</evidence>
<dbReference type="eggNOG" id="KOG0054">
    <property type="taxonomic scope" value="Eukaryota"/>
</dbReference>
<dbReference type="InParanoid" id="E9EIH2"/>
<dbReference type="HOGENOM" id="CLU_530049_0_0_1"/>
<keyword evidence="3" id="KW-0547">Nucleotide-binding</keyword>
<evidence type="ECO:0000256" key="2">
    <source>
        <dbReference type="ARBA" id="ARBA00022692"/>
    </source>
</evidence>
<dbReference type="PANTHER" id="PTHR24223">
    <property type="entry name" value="ATP-BINDING CASSETTE SUB-FAMILY C"/>
    <property type="match status" value="1"/>
</dbReference>
<proteinExistence type="predicted"/>
<accession>E9EIH2</accession>
<keyword evidence="4 10" id="KW-0067">ATP-binding</keyword>
<gene>
    <name evidence="10" type="ORF">MAC_09670</name>
</gene>
<evidence type="ECO:0000256" key="4">
    <source>
        <dbReference type="ARBA" id="ARBA00022840"/>
    </source>
</evidence>
<feature type="region of interest" description="Disordered" evidence="7">
    <location>
        <begin position="494"/>
        <end position="514"/>
    </location>
</feature>
<keyword evidence="6 8" id="KW-0472">Membrane</keyword>
<feature type="transmembrane region" description="Helical" evidence="8">
    <location>
        <begin position="252"/>
        <end position="272"/>
    </location>
</feature>
<evidence type="ECO:0000256" key="3">
    <source>
        <dbReference type="ARBA" id="ARBA00022741"/>
    </source>
</evidence>
<keyword evidence="5 8" id="KW-1133">Transmembrane helix</keyword>
<dbReference type="SUPFAM" id="SSF90123">
    <property type="entry name" value="ABC transporter transmembrane region"/>
    <property type="match status" value="1"/>
</dbReference>
<dbReference type="Gene3D" id="1.20.1560.10">
    <property type="entry name" value="ABC transporter type 1, transmembrane domain"/>
    <property type="match status" value="1"/>
</dbReference>
<feature type="compositionally biased region" description="Basic and acidic residues" evidence="7">
    <location>
        <begin position="494"/>
        <end position="506"/>
    </location>
</feature>
<feature type="domain" description="ABC transmembrane type-1" evidence="9">
    <location>
        <begin position="212"/>
        <end position="400"/>
    </location>
</feature>
<dbReference type="OrthoDB" id="6500128at2759"/>
<evidence type="ECO:0000259" key="9">
    <source>
        <dbReference type="PROSITE" id="PS50929"/>
    </source>
</evidence>
<dbReference type="Proteomes" id="UP000002499">
    <property type="component" value="Unassembled WGS sequence"/>
</dbReference>
<sequence>MDDTAGCSVGADNVLGPRIHESCRAFDFTLLFEDGIFITLPAIAFPPAPTWTALFTDSQVQEVNIIEAGILQAGIPQALVRFIPCITNQLELGSPLTAILASSRLPRISCAKFCFADEFESHLRFARCDSSIECWSFIYSRRPAVHLPFKSTCRLSLWFGAVGIATTTNFVAHFLGNGTTGTVDGSLYFDRFKIYRVTTVLRQAEVKDSAAITLMGTNAERIISSFGQIHEVWASVPEIGVAILLLARQMSFASVLPLIICLASVVGACRIARHFRPAQLAWVRQVQARVAVTAKMIGDMKAVKMLGLTDTLCKLVGKLRKAELEASERFRKLLIWQILIGTNAPVVLGPFATFVTYAVIAKARGDETLLTAQAFSSLSLISLTTTPLIRFCEALPTCMQALYCLKKQEESSDTSASGHEGNRAQRPKVDPAATVLWRVRSTRRALCGLTDGLANNLGHLGRRRDTVEADGLRVLGTLVKLHAIYGHRRQVNGRERFRPVRQHEHTSGIPGYAK</sequence>
<evidence type="ECO:0000256" key="8">
    <source>
        <dbReference type="SAM" id="Phobius"/>
    </source>
</evidence>
<keyword evidence="11" id="KW-1185">Reference proteome</keyword>
<evidence type="ECO:0000256" key="5">
    <source>
        <dbReference type="ARBA" id="ARBA00022989"/>
    </source>
</evidence>
<organism evidence="11">
    <name type="scientific">Metarhizium acridum (strain CQMa 102)</name>
    <dbReference type="NCBI Taxonomy" id="655827"/>
    <lineage>
        <taxon>Eukaryota</taxon>
        <taxon>Fungi</taxon>
        <taxon>Dikarya</taxon>
        <taxon>Ascomycota</taxon>
        <taxon>Pezizomycotina</taxon>
        <taxon>Sordariomycetes</taxon>
        <taxon>Hypocreomycetidae</taxon>
        <taxon>Hypocreales</taxon>
        <taxon>Clavicipitaceae</taxon>
        <taxon>Metarhizium</taxon>
    </lineage>
</organism>
<dbReference type="InterPro" id="IPR036640">
    <property type="entry name" value="ABC1_TM_sf"/>
</dbReference>
<keyword evidence="2 8" id="KW-0812">Transmembrane</keyword>
<dbReference type="GO" id="GO:0005524">
    <property type="term" value="F:ATP binding"/>
    <property type="evidence" value="ECO:0007669"/>
    <property type="project" value="UniProtKB-KW"/>
</dbReference>
<evidence type="ECO:0000256" key="1">
    <source>
        <dbReference type="ARBA" id="ARBA00022448"/>
    </source>
</evidence>
<evidence type="ECO:0000256" key="7">
    <source>
        <dbReference type="SAM" id="MobiDB-lite"/>
    </source>
</evidence>
<keyword evidence="1" id="KW-0813">Transport</keyword>
<dbReference type="EMBL" id="GL698640">
    <property type="protein sequence ID" value="EFY84286.1"/>
    <property type="molecule type" value="Genomic_DNA"/>
</dbReference>
<dbReference type="PANTHER" id="PTHR24223:SF404">
    <property type="entry name" value="ABC MULTIDRUG TRANSPORTER (EUROFUNG)-RELATED"/>
    <property type="match status" value="1"/>
</dbReference>
<evidence type="ECO:0000256" key="6">
    <source>
        <dbReference type="ARBA" id="ARBA00023136"/>
    </source>
</evidence>
<name>E9EIH2_METAQ</name>
<dbReference type="AlphaFoldDB" id="E9EIH2"/>
<evidence type="ECO:0000313" key="10">
    <source>
        <dbReference type="EMBL" id="EFY84286.1"/>
    </source>
</evidence>
<feature type="transmembrane region" description="Helical" evidence="8">
    <location>
        <begin position="333"/>
        <end position="360"/>
    </location>
</feature>
<reference evidence="10 11" key="1">
    <citation type="journal article" date="2011" name="PLoS Genet.">
        <title>Genome sequencing and comparative transcriptomics of the model entomopathogenic fungi Metarhizium anisopliae and M. acridum.</title>
        <authorList>
            <person name="Gao Q."/>
            <person name="Jin K."/>
            <person name="Ying S.H."/>
            <person name="Zhang Y."/>
            <person name="Xiao G."/>
            <person name="Shang Y."/>
            <person name="Duan Z."/>
            <person name="Hu X."/>
            <person name="Xie X.Q."/>
            <person name="Zhou G."/>
            <person name="Peng G."/>
            <person name="Luo Z."/>
            <person name="Huang W."/>
            <person name="Wang B."/>
            <person name="Fang W."/>
            <person name="Wang S."/>
            <person name="Zhong Y."/>
            <person name="Ma L.J."/>
            <person name="St Leger R.J."/>
            <person name="Zhao G.P."/>
            <person name="Pei Y."/>
            <person name="Feng M.G."/>
            <person name="Xia Y."/>
            <person name="Wang C."/>
        </authorList>
    </citation>
    <scope>NUCLEOTIDE SEQUENCE [LARGE SCALE GENOMIC DNA]</scope>
    <source>
        <strain evidence="10 11">CQMa 102</strain>
    </source>
</reference>
<dbReference type="GO" id="GO:0016020">
    <property type="term" value="C:membrane"/>
    <property type="evidence" value="ECO:0007669"/>
    <property type="project" value="InterPro"/>
</dbReference>
<dbReference type="InterPro" id="IPR011527">
    <property type="entry name" value="ABC1_TM_dom"/>
</dbReference>
<dbReference type="GO" id="GO:0140359">
    <property type="term" value="F:ABC-type transporter activity"/>
    <property type="evidence" value="ECO:0007669"/>
    <property type="project" value="InterPro"/>
</dbReference>